<evidence type="ECO:0000313" key="6">
    <source>
        <dbReference type="EMBL" id="KAG8443590.1"/>
    </source>
</evidence>
<accession>A0A8T2JJT9</accession>
<dbReference type="InterPro" id="IPR042862">
    <property type="entry name" value="RNF32"/>
</dbReference>
<proteinExistence type="predicted"/>
<dbReference type="PANTHER" id="PTHR14991:SF0">
    <property type="entry name" value="RING FINGER PROTEIN 32"/>
    <property type="match status" value="1"/>
</dbReference>
<keyword evidence="1" id="KW-0479">Metal-binding</keyword>
<dbReference type="Pfam" id="PF13445">
    <property type="entry name" value="zf-RING_UBOX"/>
    <property type="match status" value="1"/>
</dbReference>
<feature type="non-terminal residue" evidence="6">
    <location>
        <position position="348"/>
    </location>
</feature>
<sequence>MEPLILTAVAMQDHILKNLQLQNLSLVDPVKGLQWKKERSHHTVNIKAAKSVLDTGIRRKPPETAKVQDPEEEYVLGHAPPPLTLAQKLGIVDAPAMPLTQEEWMKVKKRSVDQGDSLQPCAICKEEFGTRPQVLLSCSHVFHRACLESYERYSGKKICPMCRKNRYETRIIYDGAHAFKAKCATRIQACWRGYIVRKWYKHLRRTIPPKNPKLRRKFFEGKFTEITDRLLRSYSTDIDGLFSEIDHSLAVSRIVFHQLDAAITEEEWEKIQIQAARQEILDCPICITPLCHNSDTQQDESQEPRPVIILSCSHMFHQSCLLSFEEFTAGDAYLCPLCRSPYQKKLLP</sequence>
<evidence type="ECO:0000256" key="2">
    <source>
        <dbReference type="ARBA" id="ARBA00022771"/>
    </source>
</evidence>
<organism evidence="6 7">
    <name type="scientific">Hymenochirus boettgeri</name>
    <name type="common">Congo dwarf clawed frog</name>
    <dbReference type="NCBI Taxonomy" id="247094"/>
    <lineage>
        <taxon>Eukaryota</taxon>
        <taxon>Metazoa</taxon>
        <taxon>Chordata</taxon>
        <taxon>Craniata</taxon>
        <taxon>Vertebrata</taxon>
        <taxon>Euteleostomi</taxon>
        <taxon>Amphibia</taxon>
        <taxon>Batrachia</taxon>
        <taxon>Anura</taxon>
        <taxon>Pipoidea</taxon>
        <taxon>Pipidae</taxon>
        <taxon>Pipinae</taxon>
        <taxon>Hymenochirus</taxon>
    </lineage>
</organism>
<dbReference type="CDD" id="cd23767">
    <property type="entry name" value="IQCD"/>
    <property type="match status" value="1"/>
</dbReference>
<dbReference type="SMART" id="SM00184">
    <property type="entry name" value="RING"/>
    <property type="match status" value="2"/>
</dbReference>
<dbReference type="InterPro" id="IPR027370">
    <property type="entry name" value="Znf-RING_euk"/>
</dbReference>
<dbReference type="SMART" id="SM00249">
    <property type="entry name" value="PHD"/>
    <property type="match status" value="2"/>
</dbReference>
<dbReference type="GO" id="GO:0008270">
    <property type="term" value="F:zinc ion binding"/>
    <property type="evidence" value="ECO:0007669"/>
    <property type="project" value="UniProtKB-KW"/>
</dbReference>
<dbReference type="PROSITE" id="PS50096">
    <property type="entry name" value="IQ"/>
    <property type="match status" value="1"/>
</dbReference>
<dbReference type="PANTHER" id="PTHR14991">
    <property type="entry name" value="RING FINGER PROTEIN 32"/>
    <property type="match status" value="1"/>
</dbReference>
<dbReference type="InterPro" id="IPR001841">
    <property type="entry name" value="Znf_RING"/>
</dbReference>
<feature type="domain" description="RING-type" evidence="5">
    <location>
        <begin position="283"/>
        <end position="339"/>
    </location>
</feature>
<dbReference type="OrthoDB" id="8062037at2759"/>
<protein>
    <recommendedName>
        <fullName evidence="5">RING-type domain-containing protein</fullName>
    </recommendedName>
</protein>
<keyword evidence="7" id="KW-1185">Reference proteome</keyword>
<dbReference type="PROSITE" id="PS50089">
    <property type="entry name" value="ZF_RING_2"/>
    <property type="match status" value="2"/>
</dbReference>
<evidence type="ECO:0000259" key="5">
    <source>
        <dbReference type="PROSITE" id="PS50089"/>
    </source>
</evidence>
<dbReference type="EMBL" id="JAACNH010000005">
    <property type="protein sequence ID" value="KAG8443590.1"/>
    <property type="molecule type" value="Genomic_DNA"/>
</dbReference>
<evidence type="ECO:0000313" key="7">
    <source>
        <dbReference type="Proteomes" id="UP000812440"/>
    </source>
</evidence>
<dbReference type="AlphaFoldDB" id="A0A8T2JJT9"/>
<dbReference type="CDD" id="cd16677">
    <property type="entry name" value="RING-H2_RNF32_rpt1"/>
    <property type="match status" value="1"/>
</dbReference>
<keyword evidence="3" id="KW-0862">Zinc</keyword>
<keyword evidence="2 4" id="KW-0863">Zinc-finger</keyword>
<dbReference type="InterPro" id="IPR000048">
    <property type="entry name" value="IQ_motif_EF-hand-BS"/>
</dbReference>
<evidence type="ECO:0000256" key="4">
    <source>
        <dbReference type="PROSITE-ProRule" id="PRU00175"/>
    </source>
</evidence>
<dbReference type="Proteomes" id="UP000812440">
    <property type="component" value="Chromosome 6"/>
</dbReference>
<reference evidence="6" key="1">
    <citation type="thesis" date="2020" institute="ProQuest LLC" country="789 East Eisenhower Parkway, Ann Arbor, MI, USA">
        <title>Comparative Genomics and Chromosome Evolution.</title>
        <authorList>
            <person name="Mudd A.B."/>
        </authorList>
    </citation>
    <scope>NUCLEOTIDE SEQUENCE</scope>
    <source>
        <strain evidence="6">Female2</strain>
        <tissue evidence="6">Blood</tissue>
    </source>
</reference>
<dbReference type="Gene3D" id="3.30.40.10">
    <property type="entry name" value="Zinc/RING finger domain, C3HC4 (zinc finger)"/>
    <property type="match status" value="2"/>
</dbReference>
<evidence type="ECO:0000256" key="1">
    <source>
        <dbReference type="ARBA" id="ARBA00022723"/>
    </source>
</evidence>
<comment type="caution">
    <text evidence="6">The sequence shown here is derived from an EMBL/GenBank/DDBJ whole genome shotgun (WGS) entry which is preliminary data.</text>
</comment>
<gene>
    <name evidence="6" type="ORF">GDO86_012118</name>
</gene>
<dbReference type="Pfam" id="PF00612">
    <property type="entry name" value="IQ"/>
    <property type="match status" value="1"/>
</dbReference>
<feature type="domain" description="RING-type" evidence="5">
    <location>
        <begin position="121"/>
        <end position="163"/>
    </location>
</feature>
<dbReference type="SUPFAM" id="SSF57850">
    <property type="entry name" value="RING/U-box"/>
    <property type="match status" value="2"/>
</dbReference>
<dbReference type="InterPro" id="IPR001965">
    <property type="entry name" value="Znf_PHD"/>
</dbReference>
<evidence type="ECO:0000256" key="3">
    <source>
        <dbReference type="ARBA" id="ARBA00022833"/>
    </source>
</evidence>
<name>A0A8T2JJT9_9PIPI</name>
<dbReference type="InterPro" id="IPR013083">
    <property type="entry name" value="Znf_RING/FYVE/PHD"/>
</dbReference>
<dbReference type="Gene3D" id="1.20.5.190">
    <property type="match status" value="1"/>
</dbReference>
<dbReference type="CDD" id="cd16678">
    <property type="entry name" value="RING-H2_RNF32_rpt2"/>
    <property type="match status" value="1"/>
</dbReference>